<dbReference type="InterPro" id="IPR011067">
    <property type="entry name" value="Plasmid_toxin/cell-grow_inhib"/>
</dbReference>
<comment type="similarity">
    <text evidence="1">Belongs to the PemK/MazF family.</text>
</comment>
<accession>A0A2U3KAM3</accession>
<reference evidence="4" key="1">
    <citation type="submission" date="2018-02" db="EMBL/GenBank/DDBJ databases">
        <authorList>
            <person name="Hausmann B."/>
        </authorList>
    </citation>
    <scope>NUCLEOTIDE SEQUENCE [LARGE SCALE GENOMIC DNA]</scope>
    <source>
        <strain evidence="4">Peat soil MAG SbF1</strain>
    </source>
</reference>
<proteinExistence type="inferred from homology"/>
<organism evidence="3 4">
    <name type="scientific">Candidatus Desulfosporosinus infrequens</name>
    <dbReference type="NCBI Taxonomy" id="2043169"/>
    <lineage>
        <taxon>Bacteria</taxon>
        <taxon>Bacillati</taxon>
        <taxon>Bacillota</taxon>
        <taxon>Clostridia</taxon>
        <taxon>Eubacteriales</taxon>
        <taxon>Desulfitobacteriaceae</taxon>
        <taxon>Desulfosporosinus</taxon>
    </lineage>
</organism>
<dbReference type="AlphaFoldDB" id="A0A2U3KAM3"/>
<protein>
    <submittedName>
        <fullName evidence="3">PemK-like protein</fullName>
    </submittedName>
</protein>
<evidence type="ECO:0000256" key="2">
    <source>
        <dbReference type="ARBA" id="ARBA00022649"/>
    </source>
</evidence>
<dbReference type="Pfam" id="PF02452">
    <property type="entry name" value="PemK_toxin"/>
    <property type="match status" value="1"/>
</dbReference>
<dbReference type="EMBL" id="OMOF01000075">
    <property type="protein sequence ID" value="SPF36703.1"/>
    <property type="molecule type" value="Genomic_DNA"/>
</dbReference>
<name>A0A2U3KAM3_9FIRM</name>
<dbReference type="Gene3D" id="2.30.30.110">
    <property type="match status" value="1"/>
</dbReference>
<evidence type="ECO:0000256" key="1">
    <source>
        <dbReference type="ARBA" id="ARBA00007521"/>
    </source>
</evidence>
<sequence length="110" mass="12465">MSYEIGEIWYAKFSIEEEDSSKFIERPIIIADVRLPNLVVIKITKHDPRESDPYDVPIIRYKEAGLIHPSTAKISKAVIIDVGQVDNRKGALQSLDYDNIFGTLNSFLGK</sequence>
<evidence type="ECO:0000313" key="3">
    <source>
        <dbReference type="EMBL" id="SPF36703.1"/>
    </source>
</evidence>
<dbReference type="GO" id="GO:0003677">
    <property type="term" value="F:DNA binding"/>
    <property type="evidence" value="ECO:0007669"/>
    <property type="project" value="InterPro"/>
</dbReference>
<dbReference type="SUPFAM" id="SSF50118">
    <property type="entry name" value="Cell growth inhibitor/plasmid maintenance toxic component"/>
    <property type="match status" value="1"/>
</dbReference>
<dbReference type="InterPro" id="IPR003477">
    <property type="entry name" value="PemK-like"/>
</dbReference>
<dbReference type="Proteomes" id="UP000238916">
    <property type="component" value="Unassembled WGS sequence"/>
</dbReference>
<dbReference type="OrthoDB" id="1798853at2"/>
<gene>
    <name evidence="3" type="ORF">SBF1_1660008</name>
</gene>
<evidence type="ECO:0000313" key="4">
    <source>
        <dbReference type="Proteomes" id="UP000238916"/>
    </source>
</evidence>
<keyword evidence="2" id="KW-1277">Toxin-antitoxin system</keyword>